<dbReference type="GO" id="GO:0071973">
    <property type="term" value="P:bacterial-type flagellum-dependent cell motility"/>
    <property type="evidence" value="ECO:0007669"/>
    <property type="project" value="InterPro"/>
</dbReference>
<gene>
    <name evidence="7" type="primary">flgH</name>
    <name evidence="9" type="ORF">G4L39_08260</name>
</gene>
<dbReference type="PANTHER" id="PTHR34933:SF1">
    <property type="entry name" value="FLAGELLAR L-RING PROTEIN"/>
    <property type="match status" value="1"/>
</dbReference>
<feature type="signal peptide" evidence="8">
    <location>
        <begin position="1"/>
        <end position="31"/>
    </location>
</feature>
<keyword evidence="10" id="KW-1185">Reference proteome</keyword>
<proteinExistence type="inferred from homology"/>
<dbReference type="PANTHER" id="PTHR34933">
    <property type="entry name" value="FLAGELLAR L-RING PROTEIN"/>
    <property type="match status" value="1"/>
</dbReference>
<dbReference type="AlphaFoldDB" id="A0A6M1S1X6"/>
<dbReference type="Proteomes" id="UP000477311">
    <property type="component" value="Unassembled WGS sequence"/>
</dbReference>
<dbReference type="GO" id="GO:0009427">
    <property type="term" value="C:bacterial-type flagellum basal body, distal rod, L ring"/>
    <property type="evidence" value="ECO:0007669"/>
    <property type="project" value="InterPro"/>
</dbReference>
<evidence type="ECO:0000313" key="10">
    <source>
        <dbReference type="Proteomes" id="UP000477311"/>
    </source>
</evidence>
<keyword evidence="4 7" id="KW-0472">Membrane</keyword>
<evidence type="ECO:0000256" key="8">
    <source>
        <dbReference type="SAM" id="SignalP"/>
    </source>
</evidence>
<dbReference type="HAMAP" id="MF_00415">
    <property type="entry name" value="FlgH"/>
    <property type="match status" value="1"/>
</dbReference>
<evidence type="ECO:0000256" key="2">
    <source>
        <dbReference type="ARBA" id="ARBA00006929"/>
    </source>
</evidence>
<organism evidence="9 10">
    <name type="scientific">Limisphaera ngatamarikiensis</name>
    <dbReference type="NCBI Taxonomy" id="1324935"/>
    <lineage>
        <taxon>Bacteria</taxon>
        <taxon>Pseudomonadati</taxon>
        <taxon>Verrucomicrobiota</taxon>
        <taxon>Verrucomicrobiia</taxon>
        <taxon>Limisphaerales</taxon>
        <taxon>Limisphaeraceae</taxon>
        <taxon>Limisphaera</taxon>
    </lineage>
</organism>
<dbReference type="EMBL" id="JAAKYA010000053">
    <property type="protein sequence ID" value="NGO39390.1"/>
    <property type="molecule type" value="Genomic_DNA"/>
</dbReference>
<evidence type="ECO:0000256" key="1">
    <source>
        <dbReference type="ARBA" id="ARBA00002591"/>
    </source>
</evidence>
<evidence type="ECO:0000256" key="4">
    <source>
        <dbReference type="ARBA" id="ARBA00023136"/>
    </source>
</evidence>
<keyword evidence="5 7" id="KW-0975">Bacterial flagellum</keyword>
<keyword evidence="9" id="KW-0969">Cilium</keyword>
<dbReference type="InterPro" id="IPR000527">
    <property type="entry name" value="Flag_Lring"/>
</dbReference>
<evidence type="ECO:0000256" key="7">
    <source>
        <dbReference type="HAMAP-Rule" id="MF_00415"/>
    </source>
</evidence>
<keyword evidence="9" id="KW-0282">Flagellum</keyword>
<keyword evidence="9" id="KW-0966">Cell projection</keyword>
<evidence type="ECO:0000313" key="9">
    <source>
        <dbReference type="EMBL" id="NGO39390.1"/>
    </source>
</evidence>
<evidence type="ECO:0000256" key="3">
    <source>
        <dbReference type="ARBA" id="ARBA00022729"/>
    </source>
</evidence>
<protein>
    <recommendedName>
        <fullName evidence="7">Flagellar L-ring protein</fullName>
    </recommendedName>
    <alternativeName>
        <fullName evidence="7">Basal body L-ring protein</fullName>
    </alternativeName>
</protein>
<feature type="chain" id="PRO_5026815708" description="Flagellar L-ring protein" evidence="8">
    <location>
        <begin position="32"/>
        <end position="214"/>
    </location>
</feature>
<dbReference type="GO" id="GO:0003774">
    <property type="term" value="F:cytoskeletal motor activity"/>
    <property type="evidence" value="ECO:0007669"/>
    <property type="project" value="InterPro"/>
</dbReference>
<comment type="function">
    <text evidence="1 7">Assembles around the rod to form the L-ring and probably protects the motor/basal body from shearing forces during rotation.</text>
</comment>
<comment type="subcellular location">
    <subcellularLocation>
        <location evidence="7">Cell outer membrane</location>
    </subcellularLocation>
    <subcellularLocation>
        <location evidence="7">Bacterial flagellum basal body</location>
    </subcellularLocation>
</comment>
<comment type="similarity">
    <text evidence="2 7">Belongs to the FlgH family.</text>
</comment>
<comment type="caution">
    <text evidence="9">The sequence shown here is derived from an EMBL/GenBank/DDBJ whole genome shotgun (WGS) entry which is preliminary data.</text>
</comment>
<accession>A0A6M1S1X6</accession>
<dbReference type="Pfam" id="PF02107">
    <property type="entry name" value="FlgH"/>
    <property type="match status" value="1"/>
</dbReference>
<evidence type="ECO:0000256" key="5">
    <source>
        <dbReference type="ARBA" id="ARBA00023143"/>
    </source>
</evidence>
<name>A0A6M1S1X6_9BACT</name>
<keyword evidence="3 8" id="KW-0732">Signal</keyword>
<reference evidence="9 10" key="1">
    <citation type="submission" date="2020-02" db="EMBL/GenBank/DDBJ databases">
        <title>Draft genome sequence of Limisphaera ngatamarikiensis NGM72.4T, a thermophilic Verrucomicrobia grouped in subdivision 3.</title>
        <authorList>
            <person name="Carere C.R."/>
            <person name="Steen J."/>
            <person name="Hugenholtz P."/>
            <person name="Stott M.B."/>
        </authorList>
    </citation>
    <scope>NUCLEOTIDE SEQUENCE [LARGE SCALE GENOMIC DNA]</scope>
    <source>
        <strain evidence="9 10">NGM72.4</strain>
    </source>
</reference>
<keyword evidence="6 7" id="KW-0998">Cell outer membrane</keyword>
<dbReference type="PRINTS" id="PR01008">
    <property type="entry name" value="FLGLRINGFLGH"/>
</dbReference>
<evidence type="ECO:0000256" key="6">
    <source>
        <dbReference type="ARBA" id="ARBA00023237"/>
    </source>
</evidence>
<dbReference type="GO" id="GO:0009279">
    <property type="term" value="C:cell outer membrane"/>
    <property type="evidence" value="ECO:0007669"/>
    <property type="project" value="UniProtKB-SubCell"/>
</dbReference>
<comment type="subunit">
    <text evidence="7">The basal body constitutes a major portion of the flagellar organelle and consists of four rings (L,P,S, and M) mounted on a central rod.</text>
</comment>
<sequence>MKPFPPLTSPCVRMVPLAALALALLAPATRAQSLWKDDRSRSMFADKRALAVGDILTVLVQENTTTAKDNKTSTARESGMDAGLSAFFYSPNASPLLTRRGQLPTLKWNSKNQFTGGGSVANSEQITARVAVQVIEVLPNGNLIIEGRRETVIGRENQTMILRGIVRPDDVLANNTVYSYNIADAKIEIVGKGTLTDAQRKGWFSRIWDKVNPF</sequence>